<evidence type="ECO:0000256" key="2">
    <source>
        <dbReference type="SAM" id="SignalP"/>
    </source>
</evidence>
<evidence type="ECO:0000313" key="4">
    <source>
        <dbReference type="Proteomes" id="UP000829364"/>
    </source>
</evidence>
<dbReference type="RefSeq" id="XP_047842070.1">
    <property type="nucleotide sequence ID" value="XM_047986090.1"/>
</dbReference>
<organism evidence="3 4">
    <name type="scientific">Purpureocillium takamizusanense</name>
    <dbReference type="NCBI Taxonomy" id="2060973"/>
    <lineage>
        <taxon>Eukaryota</taxon>
        <taxon>Fungi</taxon>
        <taxon>Dikarya</taxon>
        <taxon>Ascomycota</taxon>
        <taxon>Pezizomycotina</taxon>
        <taxon>Sordariomycetes</taxon>
        <taxon>Hypocreomycetidae</taxon>
        <taxon>Hypocreales</taxon>
        <taxon>Ophiocordycipitaceae</taxon>
        <taxon>Purpureocillium</taxon>
    </lineage>
</organism>
<dbReference type="GeneID" id="72066798"/>
<proteinExistence type="predicted"/>
<dbReference type="OrthoDB" id="4160690at2759"/>
<gene>
    <name evidence="3" type="ORF">JDV02_004847</name>
</gene>
<evidence type="ECO:0000313" key="3">
    <source>
        <dbReference type="EMBL" id="UNI18589.1"/>
    </source>
</evidence>
<feature type="compositionally biased region" description="Polar residues" evidence="1">
    <location>
        <begin position="160"/>
        <end position="176"/>
    </location>
</feature>
<keyword evidence="4" id="KW-1185">Reference proteome</keyword>
<dbReference type="Proteomes" id="UP000829364">
    <property type="component" value="Chromosome 4"/>
</dbReference>
<protein>
    <submittedName>
        <fullName evidence="3">Uncharacterized protein</fullName>
    </submittedName>
</protein>
<dbReference type="AlphaFoldDB" id="A0A9Q8VB71"/>
<reference evidence="3" key="1">
    <citation type="submission" date="2021-11" db="EMBL/GenBank/DDBJ databases">
        <title>Purpureocillium_takamizusanense_genome.</title>
        <authorList>
            <person name="Nguyen N.-H."/>
        </authorList>
    </citation>
    <scope>NUCLEOTIDE SEQUENCE</scope>
    <source>
        <strain evidence="3">PT3</strain>
    </source>
</reference>
<feature type="chain" id="PRO_5040397030" evidence="2">
    <location>
        <begin position="20"/>
        <end position="235"/>
    </location>
</feature>
<accession>A0A9Q8VB71</accession>
<dbReference type="KEGG" id="ptkz:JDV02_004847"/>
<name>A0A9Q8VB71_9HYPO</name>
<dbReference type="EMBL" id="CP086357">
    <property type="protein sequence ID" value="UNI18589.1"/>
    <property type="molecule type" value="Genomic_DNA"/>
</dbReference>
<feature type="compositionally biased region" description="Low complexity" evidence="1">
    <location>
        <begin position="186"/>
        <end position="196"/>
    </location>
</feature>
<feature type="compositionally biased region" description="Polar residues" evidence="1">
    <location>
        <begin position="197"/>
        <end position="211"/>
    </location>
</feature>
<sequence>MHLAASLIALGSLAASAAAAAAPGYQYPDFVPLHKRQTSGPSYECHANCGYLIQMSKADKDGTAYCKNEKWLQYYHGCMKCAIKENIWNDYGRGVTAAVDKCPGLKVDLEGTGQPSGQSSAPATTTVPAATTPAQQTTSSAAQQPTTTATQQPPATQSSGSSTVPSTKAPSGTTQFSTGSAGGGVVVPTVSSSAPGHSSNSTAKPSSVTVSGGAQTFGSSLFVAGMAALVAAAWF</sequence>
<feature type="region of interest" description="Disordered" evidence="1">
    <location>
        <begin position="110"/>
        <end position="211"/>
    </location>
</feature>
<keyword evidence="2" id="KW-0732">Signal</keyword>
<evidence type="ECO:0000256" key="1">
    <source>
        <dbReference type="SAM" id="MobiDB-lite"/>
    </source>
</evidence>
<feature type="compositionally biased region" description="Low complexity" evidence="1">
    <location>
        <begin position="118"/>
        <end position="159"/>
    </location>
</feature>
<feature type="signal peptide" evidence="2">
    <location>
        <begin position="1"/>
        <end position="19"/>
    </location>
</feature>